<organism evidence="1 2">
    <name type="scientific">Zalaria obscura</name>
    <dbReference type="NCBI Taxonomy" id="2024903"/>
    <lineage>
        <taxon>Eukaryota</taxon>
        <taxon>Fungi</taxon>
        <taxon>Dikarya</taxon>
        <taxon>Ascomycota</taxon>
        <taxon>Pezizomycotina</taxon>
        <taxon>Dothideomycetes</taxon>
        <taxon>Dothideomycetidae</taxon>
        <taxon>Dothideales</taxon>
        <taxon>Zalariaceae</taxon>
        <taxon>Zalaria</taxon>
    </lineage>
</organism>
<keyword evidence="2" id="KW-1185">Reference proteome</keyword>
<dbReference type="EC" id="3.5.1.98" evidence="1"/>
<evidence type="ECO:0000313" key="1">
    <source>
        <dbReference type="EMBL" id="KAK8200694.1"/>
    </source>
</evidence>
<reference evidence="1" key="1">
    <citation type="submission" date="2024-02" db="EMBL/GenBank/DDBJ databases">
        <title>Metagenome Assembled Genome of Zalaria obscura JY119.</title>
        <authorList>
            <person name="Vighnesh L."/>
            <person name="Jagadeeshwari U."/>
            <person name="Venkata Ramana C."/>
            <person name="Sasikala C."/>
        </authorList>
    </citation>
    <scope>NUCLEOTIDE SEQUENCE</scope>
    <source>
        <strain evidence="1">JY119</strain>
    </source>
</reference>
<protein>
    <submittedName>
        <fullName evidence="1">Histone deacetylase hda1</fullName>
        <ecNumber evidence="1">3.5.1.98</ecNumber>
    </submittedName>
</protein>
<name>A0ACC3S7P8_9PEZI</name>
<proteinExistence type="predicted"/>
<gene>
    <name evidence="1" type="primary">HDA1</name>
    <name evidence="1" type="ORF">M8818_006009</name>
</gene>
<sequence length="846" mass="94198">MDLEPNGMDHIMEEAGVMPSTELNGDPPMTVNPAVFGFDHATFSTAADPSIPHDLSLSPEIGRSGLVAAAALNGESAGEYMRDVSTPARDDAMERRPSESALKVVKAKKPKFEALPYATSQTGLVYDVRMRFHTEPIPTETDLHPEDPRRIYSIFQELVQAGLVDTPDSPGRSSDFYLGRIAARDATREEIWRIHTQEHYDWVMDLANWEEDKLHDEANNLDSVYLSRQTPMCAKLSAGGAIEACRAVMNKQVKNAIAVIRPPGHHAEHDHPAGFCFFNNVPIAARALQQEFGEACRKILILDWDVHHGNGVQQAFYDDPNVLYISLHVHRGGKFYPAGDYGDHLHCGEGPGLGVNINIPWKNHGMTDGDYIYAFQQIVMPVAQEFNPDFVIVSAGFDAAEGDMLGQCHVSPGGYAQMTHMLMSLADGKVCVCLEGGYNLRSIAVSALAVTKTLMGEAPGRLATAEPTISGVDTVKLVLKQQARFWPTLYPKDPSEQLRNLQGERLHDVIRAWQAKTMWDNFQMSSIFIARNKLSKSFENQVLATPNYLDKRPLLLIFHDPPDMLGQPDPRTHKLELHNTWLTDVVKSYIDWAAEHGFGVIDVNVPKYLTGLEDEQEYTEGERPNITARETYELASYLWENYVELGENTHVFLMGVGSAYASLVELMKTNERCSDQITRVFSFVSDNALLSVKSATDDYLSDWYFEHSLIFISSAHQIWDPKNAKKRKRRFGSLVQSPYSDMQQMLQYHKDRVTDAMLEEVGDWQDAKKEGESEDELASVQQNGNGNGSGIGNENSTNGGVVDMLSPERKSARDATPLASPARLPPIGNFAISPSRRAASRSPTKR</sequence>
<comment type="caution">
    <text evidence="1">The sequence shown here is derived from an EMBL/GenBank/DDBJ whole genome shotgun (WGS) entry which is preliminary data.</text>
</comment>
<evidence type="ECO:0000313" key="2">
    <source>
        <dbReference type="Proteomes" id="UP001320706"/>
    </source>
</evidence>
<accession>A0ACC3S7P8</accession>
<dbReference type="EMBL" id="JAMKPW020000038">
    <property type="protein sequence ID" value="KAK8200694.1"/>
    <property type="molecule type" value="Genomic_DNA"/>
</dbReference>
<keyword evidence="1" id="KW-0378">Hydrolase</keyword>
<dbReference type="Proteomes" id="UP001320706">
    <property type="component" value="Unassembled WGS sequence"/>
</dbReference>